<dbReference type="InterPro" id="IPR044584">
    <property type="entry name" value="KEG"/>
</dbReference>
<sequence>MYVDSLDMEKVEDLKVGDLVRSKPSLGTRPSYDWNSVGRESLVVVHSVQDFGYLELACCFCKRKWITHYTNVERVPSFKVGHYVRFQTGLVEPRWAGEELKLSIGDPSELDIEQMLEVEEWVRLPKKCK</sequence>
<dbReference type="PANTHER" id="PTHR46960">
    <property type="entry name" value="E3 UBIQUITIN-PROTEIN LIGASE KEG"/>
    <property type="match status" value="1"/>
</dbReference>
<dbReference type="Gramene" id="KOM54581">
    <property type="protein sequence ID" value="KOM54581"/>
    <property type="gene ID" value="LR48_Vigan10g047300"/>
</dbReference>
<gene>
    <name evidence="1" type="ORF">LR48_Vigan10g047300</name>
</gene>
<dbReference type="GO" id="GO:0045324">
    <property type="term" value="P:late endosome to vacuole transport"/>
    <property type="evidence" value="ECO:0007669"/>
    <property type="project" value="TreeGrafter"/>
</dbReference>
<organism evidence="1 2">
    <name type="scientific">Phaseolus angularis</name>
    <name type="common">Azuki bean</name>
    <name type="synonym">Vigna angularis</name>
    <dbReference type="NCBI Taxonomy" id="3914"/>
    <lineage>
        <taxon>Eukaryota</taxon>
        <taxon>Viridiplantae</taxon>
        <taxon>Streptophyta</taxon>
        <taxon>Embryophyta</taxon>
        <taxon>Tracheophyta</taxon>
        <taxon>Spermatophyta</taxon>
        <taxon>Magnoliopsida</taxon>
        <taxon>eudicotyledons</taxon>
        <taxon>Gunneridae</taxon>
        <taxon>Pentapetalae</taxon>
        <taxon>rosids</taxon>
        <taxon>fabids</taxon>
        <taxon>Fabales</taxon>
        <taxon>Fabaceae</taxon>
        <taxon>Papilionoideae</taxon>
        <taxon>50 kb inversion clade</taxon>
        <taxon>NPAAA clade</taxon>
        <taxon>indigoferoid/millettioid clade</taxon>
        <taxon>Phaseoleae</taxon>
        <taxon>Vigna</taxon>
    </lineage>
</organism>
<dbReference type="EMBL" id="CM003380">
    <property type="protein sequence ID" value="KOM54581.1"/>
    <property type="molecule type" value="Genomic_DNA"/>
</dbReference>
<dbReference type="AlphaFoldDB" id="A0A0L9VHQ3"/>
<proteinExistence type="predicted"/>
<protein>
    <submittedName>
        <fullName evidence="1">Uncharacterized protein</fullName>
    </submittedName>
</protein>
<reference evidence="2" key="1">
    <citation type="journal article" date="2015" name="Proc. Natl. Acad. Sci. U.S.A.">
        <title>Genome sequencing of adzuki bean (Vigna angularis) provides insight into high starch and low fat accumulation and domestication.</title>
        <authorList>
            <person name="Yang K."/>
            <person name="Tian Z."/>
            <person name="Chen C."/>
            <person name="Luo L."/>
            <person name="Zhao B."/>
            <person name="Wang Z."/>
            <person name="Yu L."/>
            <person name="Li Y."/>
            <person name="Sun Y."/>
            <person name="Li W."/>
            <person name="Chen Y."/>
            <person name="Li Y."/>
            <person name="Zhang Y."/>
            <person name="Ai D."/>
            <person name="Zhao J."/>
            <person name="Shang C."/>
            <person name="Ma Y."/>
            <person name="Wu B."/>
            <person name="Wang M."/>
            <person name="Gao L."/>
            <person name="Sun D."/>
            <person name="Zhang P."/>
            <person name="Guo F."/>
            <person name="Wang W."/>
            <person name="Li Y."/>
            <person name="Wang J."/>
            <person name="Varshney R.K."/>
            <person name="Wang J."/>
            <person name="Ling H.Q."/>
            <person name="Wan P."/>
        </authorList>
    </citation>
    <scope>NUCLEOTIDE SEQUENCE</scope>
    <source>
        <strain evidence="2">cv. Jingnong 6</strain>
    </source>
</reference>
<dbReference type="PANTHER" id="PTHR46960:SF1">
    <property type="entry name" value="E3 UBIQUITIN-PROTEIN LIGASE KEG"/>
    <property type="match status" value="1"/>
</dbReference>
<dbReference type="GO" id="GO:0009738">
    <property type="term" value="P:abscisic acid-activated signaling pathway"/>
    <property type="evidence" value="ECO:0007669"/>
    <property type="project" value="InterPro"/>
</dbReference>
<dbReference type="GO" id="GO:0004842">
    <property type="term" value="F:ubiquitin-protein transferase activity"/>
    <property type="evidence" value="ECO:0007669"/>
    <property type="project" value="InterPro"/>
</dbReference>
<dbReference type="Proteomes" id="UP000053144">
    <property type="component" value="Chromosome 10"/>
</dbReference>
<dbReference type="STRING" id="3914.A0A0L9VHQ3"/>
<dbReference type="GO" id="GO:0005802">
    <property type="term" value="C:trans-Golgi network"/>
    <property type="evidence" value="ECO:0007669"/>
    <property type="project" value="TreeGrafter"/>
</dbReference>
<dbReference type="OMA" id="RKWITHY"/>
<dbReference type="GO" id="GO:0006952">
    <property type="term" value="P:defense response"/>
    <property type="evidence" value="ECO:0007669"/>
    <property type="project" value="InterPro"/>
</dbReference>
<evidence type="ECO:0000313" key="1">
    <source>
        <dbReference type="EMBL" id="KOM54581.1"/>
    </source>
</evidence>
<dbReference type="GO" id="GO:0009788">
    <property type="term" value="P:negative regulation of abscisic acid-activated signaling pathway"/>
    <property type="evidence" value="ECO:0007669"/>
    <property type="project" value="TreeGrafter"/>
</dbReference>
<accession>A0A0L9VHQ3</accession>
<name>A0A0L9VHQ3_PHAAN</name>
<dbReference type="GO" id="GO:0016567">
    <property type="term" value="P:protein ubiquitination"/>
    <property type="evidence" value="ECO:0007669"/>
    <property type="project" value="InterPro"/>
</dbReference>
<evidence type="ECO:0000313" key="2">
    <source>
        <dbReference type="Proteomes" id="UP000053144"/>
    </source>
</evidence>
<dbReference type="GO" id="GO:0005769">
    <property type="term" value="C:early endosome"/>
    <property type="evidence" value="ECO:0007669"/>
    <property type="project" value="TreeGrafter"/>
</dbReference>